<evidence type="ECO:0000313" key="2">
    <source>
        <dbReference type="EMBL" id="MBB5035041.1"/>
    </source>
</evidence>
<keyword evidence="3" id="KW-1185">Reference proteome</keyword>
<proteinExistence type="predicted"/>
<dbReference type="Proteomes" id="UP000590740">
    <property type="component" value="Unassembled WGS sequence"/>
</dbReference>
<dbReference type="EMBL" id="JACHIG010000013">
    <property type="protein sequence ID" value="MBB5035041.1"/>
    <property type="molecule type" value="Genomic_DNA"/>
</dbReference>
<feature type="signal peptide" evidence="1">
    <location>
        <begin position="1"/>
        <end position="24"/>
    </location>
</feature>
<sequence>MKTIVSVLAAAAVLGFAAPSTAKADFPGQTRIVGYTAYGSPIVSVFQVVGYDHCGRPIYQWVTQGAQYGCNTPRPVYVQPGINLSFGIGGGSCSPGYRSYNPGYGYGHHHHGFHR</sequence>
<reference evidence="2 3" key="1">
    <citation type="submission" date="2020-08" db="EMBL/GenBank/DDBJ databases">
        <title>Genomic Encyclopedia of Type Strains, Phase IV (KMG-IV): sequencing the most valuable type-strain genomes for metagenomic binning, comparative biology and taxonomic classification.</title>
        <authorList>
            <person name="Goeker M."/>
        </authorList>
    </citation>
    <scope>NUCLEOTIDE SEQUENCE [LARGE SCALE GENOMIC DNA]</scope>
    <source>
        <strain evidence="2 3">DSM 12252</strain>
    </source>
</reference>
<gene>
    <name evidence="2" type="ORF">HNQ65_004649</name>
</gene>
<protein>
    <submittedName>
        <fullName evidence="2">Uncharacterized protein</fullName>
    </submittedName>
</protein>
<dbReference type="RefSeq" id="WP_184343437.1">
    <property type="nucleotide sequence ID" value="NZ_JACHIG010000013.1"/>
</dbReference>
<accession>A0A7W7YF46</accession>
<evidence type="ECO:0000256" key="1">
    <source>
        <dbReference type="SAM" id="SignalP"/>
    </source>
</evidence>
<organism evidence="2 3">
    <name type="scientific">Prosthecobacter vanneervenii</name>
    <dbReference type="NCBI Taxonomy" id="48466"/>
    <lineage>
        <taxon>Bacteria</taxon>
        <taxon>Pseudomonadati</taxon>
        <taxon>Verrucomicrobiota</taxon>
        <taxon>Verrucomicrobiia</taxon>
        <taxon>Verrucomicrobiales</taxon>
        <taxon>Verrucomicrobiaceae</taxon>
        <taxon>Prosthecobacter</taxon>
    </lineage>
</organism>
<keyword evidence="1" id="KW-0732">Signal</keyword>
<evidence type="ECO:0000313" key="3">
    <source>
        <dbReference type="Proteomes" id="UP000590740"/>
    </source>
</evidence>
<dbReference type="AlphaFoldDB" id="A0A7W7YF46"/>
<comment type="caution">
    <text evidence="2">The sequence shown here is derived from an EMBL/GenBank/DDBJ whole genome shotgun (WGS) entry which is preliminary data.</text>
</comment>
<feature type="chain" id="PRO_5031273839" evidence="1">
    <location>
        <begin position="25"/>
        <end position="115"/>
    </location>
</feature>
<name>A0A7W7YF46_9BACT</name>